<dbReference type="EMBL" id="FN554966">
    <property type="protein sequence ID" value="CBH10129.1"/>
    <property type="molecule type" value="Genomic_DNA"/>
</dbReference>
<dbReference type="AlphaFoldDB" id="C9ZLC0"/>
<feature type="domain" description="DNA mismatch repair protein MutS core" evidence="5">
    <location>
        <begin position="200"/>
        <end position="525"/>
    </location>
</feature>
<organism evidence="7 8">
    <name type="scientific">Trypanosoma brucei gambiense (strain MHOM/CI/86/DAL972)</name>
    <dbReference type="NCBI Taxonomy" id="679716"/>
    <lineage>
        <taxon>Eukaryota</taxon>
        <taxon>Discoba</taxon>
        <taxon>Euglenozoa</taxon>
        <taxon>Kinetoplastea</taxon>
        <taxon>Metakinetoplastina</taxon>
        <taxon>Trypanosomatida</taxon>
        <taxon>Trypanosomatidae</taxon>
        <taxon>Trypanosoma</taxon>
    </lineage>
</organism>
<dbReference type="Pfam" id="PF05192">
    <property type="entry name" value="MutS_III"/>
    <property type="match status" value="1"/>
</dbReference>
<evidence type="ECO:0000313" key="7">
    <source>
        <dbReference type="EMBL" id="CBH10129.1"/>
    </source>
</evidence>
<dbReference type="GeneID" id="23859272"/>
<dbReference type="PANTHER" id="PTHR11361:SF20">
    <property type="entry name" value="MUTS PROTEIN HOMOLOG 5"/>
    <property type="match status" value="1"/>
</dbReference>
<name>C9ZLC0_TRYB9</name>
<keyword evidence="2" id="KW-0547">Nucleotide-binding</keyword>
<dbReference type="GO" id="GO:0005634">
    <property type="term" value="C:nucleus"/>
    <property type="evidence" value="ECO:0007669"/>
    <property type="project" value="TreeGrafter"/>
</dbReference>
<evidence type="ECO:0000259" key="6">
    <source>
        <dbReference type="SMART" id="SM00534"/>
    </source>
</evidence>
<dbReference type="Pfam" id="PF00488">
    <property type="entry name" value="MutS_V"/>
    <property type="match status" value="1"/>
</dbReference>
<evidence type="ECO:0000256" key="1">
    <source>
        <dbReference type="ARBA" id="ARBA00006271"/>
    </source>
</evidence>
<dbReference type="SUPFAM" id="SSF48334">
    <property type="entry name" value="DNA repair protein MutS, domain III"/>
    <property type="match status" value="1"/>
</dbReference>
<dbReference type="GO" id="GO:0140664">
    <property type="term" value="F:ATP-dependent DNA damage sensor activity"/>
    <property type="evidence" value="ECO:0007669"/>
    <property type="project" value="InterPro"/>
</dbReference>
<dbReference type="SMART" id="SM00534">
    <property type="entry name" value="MUTSac"/>
    <property type="match status" value="1"/>
</dbReference>
<comment type="similarity">
    <text evidence="1">Belongs to the DNA mismatch repair MutS family.</text>
</comment>
<dbReference type="SMART" id="SM00533">
    <property type="entry name" value="MUTSd"/>
    <property type="match status" value="1"/>
</dbReference>
<evidence type="ECO:0000256" key="2">
    <source>
        <dbReference type="ARBA" id="ARBA00022741"/>
    </source>
</evidence>
<dbReference type="Gene3D" id="3.40.50.300">
    <property type="entry name" value="P-loop containing nucleotide triphosphate hydrolases"/>
    <property type="match status" value="1"/>
</dbReference>
<keyword evidence="4" id="KW-0238">DNA-binding</keyword>
<dbReference type="InterPro" id="IPR027417">
    <property type="entry name" value="P-loop_NTPase"/>
</dbReference>
<evidence type="ECO:0000313" key="8">
    <source>
        <dbReference type="Proteomes" id="UP000002316"/>
    </source>
</evidence>
<dbReference type="RefSeq" id="XP_011772419.1">
    <property type="nucleotide sequence ID" value="XM_011774117.1"/>
</dbReference>
<reference evidence="8" key="1">
    <citation type="journal article" date="2010" name="PLoS Negl. Trop. Dis.">
        <title>The genome sequence of Trypanosoma brucei gambiense, causative agent of chronic human african trypanosomiasis.</title>
        <authorList>
            <person name="Jackson A.P."/>
            <person name="Sanders M."/>
            <person name="Berry A."/>
            <person name="McQuillan J."/>
            <person name="Aslett M.A."/>
            <person name="Quail M.A."/>
            <person name="Chukualim B."/>
            <person name="Capewell P."/>
            <person name="MacLeod A."/>
            <person name="Melville S.E."/>
            <person name="Gibson W."/>
            <person name="Barry J.D."/>
            <person name="Berriman M."/>
            <person name="Hertz-Fowler C."/>
        </authorList>
    </citation>
    <scope>NUCLEOTIDE SEQUENCE [LARGE SCALE GENOMIC DNA]</scope>
    <source>
        <strain evidence="8">MHOM/CI/86/DAL972</strain>
    </source>
</reference>
<feature type="domain" description="DNA mismatch repair proteins mutS family" evidence="6">
    <location>
        <begin position="541"/>
        <end position="786"/>
    </location>
</feature>
<dbReference type="PANTHER" id="PTHR11361">
    <property type="entry name" value="DNA MISMATCH REPAIR PROTEIN MUTS FAMILY MEMBER"/>
    <property type="match status" value="1"/>
</dbReference>
<gene>
    <name evidence="7" type="ORF">TbgDal_III4710</name>
</gene>
<dbReference type="Proteomes" id="UP000002316">
    <property type="component" value="Chromosome 3"/>
</dbReference>
<accession>C9ZLC0</accession>
<dbReference type="Gene3D" id="1.10.1420.10">
    <property type="match status" value="1"/>
</dbReference>
<evidence type="ECO:0000256" key="4">
    <source>
        <dbReference type="ARBA" id="ARBA00023125"/>
    </source>
</evidence>
<dbReference type="InterPro" id="IPR007696">
    <property type="entry name" value="DNA_mismatch_repair_MutS_core"/>
</dbReference>
<evidence type="ECO:0000256" key="3">
    <source>
        <dbReference type="ARBA" id="ARBA00022840"/>
    </source>
</evidence>
<dbReference type="VEuPathDB" id="TriTrypDB:Tbg972.3.4710"/>
<dbReference type="GO" id="GO:0030983">
    <property type="term" value="F:mismatched DNA binding"/>
    <property type="evidence" value="ECO:0007669"/>
    <property type="project" value="InterPro"/>
</dbReference>
<protein>
    <submittedName>
        <fullName evidence="7">Mismatch repair protein MSH5, putative</fullName>
    </submittedName>
</protein>
<sequence>MDEGLDDIAENDVVVDVVSLIAHQGRVGLASYSSGLCVVRCSESFASRFDGDVPINSTMDVPGELLWLLQYLTICKPSSVLVPAAGSQVILDIAQLCSLNVVFAPPSDFDSARLWDILAQLWANVKRGEWCARICVHKHVMLMTLAALLLHLQHSRHPVADVAEVPPAGVLYVDADTLSSLQITRTEAHPMDYQGIGQSKEGLSLLSVVDRTSGPLGGALLRQWFALPLQNERELQQRYSVVDFFTNRDNHSIMTNLRRSLKRLRQPGSIFTKMRASKHTTGDYDSLLRSTLGLLQIASLLSTEAHRFPLFMRIVASCQAAQLEEMSDIITRSISLTREPRDTLGKTYVRIRPGCDPELDELREHFAHLDELLTRVAEEEKQGLPPHWRPGTLLCAFAPQWGHVIVLPHCPPTLLETELPRDWELVLQTDDGPFFKTSLTRRLDEEVGDLRSAILDREGEVQRRVDHRLLELSPALIPLHLCAELDCLIGFALCALEGQWSRPEIVPDPGVLEISRAVHPILARMSQPVVPCSLTIRRSADRVCVVTGANGSGKSVFITTIAHTVFLAHIGSYVPCAHAAIGLIDTFIALHTPSACRGNEDLTFAVKELHSSFGNELASMSRMLQRCGSRCRESDEGAARMLLVIDEFGKGTLSVDGAALLAASLRTFISMGNQRPLVLLATHYMEAVQPNIVPRGEIILIEMLTTLLESSRKRPRDGVRAHLGADSTDFVGGSYELVPSYNAVPVRDVGEDGKLPDDEVSSRALHFAFQHSVPEVLLRRAWSVMTSECV</sequence>
<keyword evidence="3" id="KW-0067">ATP-binding</keyword>
<evidence type="ECO:0000259" key="5">
    <source>
        <dbReference type="SMART" id="SM00533"/>
    </source>
</evidence>
<dbReference type="FunFam" id="3.40.50.300:FF:004859">
    <property type="entry name" value="Mismatch repair protein MSH5, putative"/>
    <property type="match status" value="1"/>
</dbReference>
<proteinExistence type="inferred from homology"/>
<dbReference type="GO" id="GO:0006298">
    <property type="term" value="P:mismatch repair"/>
    <property type="evidence" value="ECO:0007669"/>
    <property type="project" value="InterPro"/>
</dbReference>
<dbReference type="GO" id="GO:0051026">
    <property type="term" value="P:chiasma assembly"/>
    <property type="evidence" value="ECO:0007669"/>
    <property type="project" value="TreeGrafter"/>
</dbReference>
<dbReference type="GO" id="GO:0005524">
    <property type="term" value="F:ATP binding"/>
    <property type="evidence" value="ECO:0007669"/>
    <property type="project" value="UniProtKB-KW"/>
</dbReference>
<dbReference type="SUPFAM" id="SSF52540">
    <property type="entry name" value="P-loop containing nucleoside triphosphate hydrolases"/>
    <property type="match status" value="1"/>
</dbReference>
<dbReference type="KEGG" id="tbg:TbgDal_III4710"/>
<dbReference type="InterPro" id="IPR045076">
    <property type="entry name" value="MutS"/>
</dbReference>
<dbReference type="InterPro" id="IPR000432">
    <property type="entry name" value="DNA_mismatch_repair_MutS_C"/>
</dbReference>
<dbReference type="InterPro" id="IPR036187">
    <property type="entry name" value="DNA_mismatch_repair_MutS_sf"/>
</dbReference>
<dbReference type="OrthoDB" id="29596at2759"/>